<evidence type="ECO:0000313" key="2">
    <source>
        <dbReference type="Proteomes" id="UP001163603"/>
    </source>
</evidence>
<comment type="caution">
    <text evidence="1">The sequence shown here is derived from an EMBL/GenBank/DDBJ whole genome shotgun (WGS) entry which is preliminary data.</text>
</comment>
<keyword evidence="2" id="KW-1185">Reference proteome</keyword>
<organism evidence="1 2">
    <name type="scientific">Pistacia integerrima</name>
    <dbReference type="NCBI Taxonomy" id="434235"/>
    <lineage>
        <taxon>Eukaryota</taxon>
        <taxon>Viridiplantae</taxon>
        <taxon>Streptophyta</taxon>
        <taxon>Embryophyta</taxon>
        <taxon>Tracheophyta</taxon>
        <taxon>Spermatophyta</taxon>
        <taxon>Magnoliopsida</taxon>
        <taxon>eudicotyledons</taxon>
        <taxon>Gunneridae</taxon>
        <taxon>Pentapetalae</taxon>
        <taxon>rosids</taxon>
        <taxon>malvids</taxon>
        <taxon>Sapindales</taxon>
        <taxon>Anacardiaceae</taxon>
        <taxon>Pistacia</taxon>
    </lineage>
</organism>
<accession>A0ACC0YC83</accession>
<sequence>MWSVVYTLCGYCLVNGNFSKKRKTLQKPLNTVSPETLTLNVCLLPKWPLATELSVPQLGCVQSLLPLHTAVSTARLTSCLGIDSRGSRSLSQGMLSSANPGV</sequence>
<gene>
    <name evidence="1" type="ORF">Pint_12853</name>
</gene>
<evidence type="ECO:0000313" key="1">
    <source>
        <dbReference type="EMBL" id="KAJ0031992.1"/>
    </source>
</evidence>
<reference evidence="2" key="1">
    <citation type="journal article" date="2023" name="G3 (Bethesda)">
        <title>Genome assembly and association tests identify interacting loci associated with vigor, precocity, and sex in interspecific pistachio rootstocks.</title>
        <authorList>
            <person name="Palmer W."/>
            <person name="Jacygrad E."/>
            <person name="Sagayaradj S."/>
            <person name="Cavanaugh K."/>
            <person name="Han R."/>
            <person name="Bertier L."/>
            <person name="Beede B."/>
            <person name="Kafkas S."/>
            <person name="Golino D."/>
            <person name="Preece J."/>
            <person name="Michelmore R."/>
        </authorList>
    </citation>
    <scope>NUCLEOTIDE SEQUENCE [LARGE SCALE GENOMIC DNA]</scope>
</reference>
<name>A0ACC0YC83_9ROSI</name>
<dbReference type="Proteomes" id="UP001163603">
    <property type="component" value="Chromosome 8"/>
</dbReference>
<proteinExistence type="predicted"/>
<protein>
    <submittedName>
        <fullName evidence="1">Uncharacterized protein</fullName>
    </submittedName>
</protein>
<dbReference type="EMBL" id="CM047743">
    <property type="protein sequence ID" value="KAJ0031992.1"/>
    <property type="molecule type" value="Genomic_DNA"/>
</dbReference>